<keyword evidence="3" id="KW-1185">Reference proteome</keyword>
<accession>A0A658QUH2</accession>
<dbReference type="RefSeq" id="WP_040049752.1">
    <property type="nucleotide sequence ID" value="NZ_FCNV02000002.1"/>
</dbReference>
<dbReference type="SMART" id="SM00880">
    <property type="entry name" value="CHAD"/>
    <property type="match status" value="1"/>
</dbReference>
<comment type="caution">
    <text evidence="2">The sequence shown here is derived from an EMBL/GenBank/DDBJ whole genome shotgun (WGS) entry which is preliminary data.</text>
</comment>
<evidence type="ECO:0000313" key="3">
    <source>
        <dbReference type="Proteomes" id="UP000198263"/>
    </source>
</evidence>
<dbReference type="PANTHER" id="PTHR39339">
    <property type="entry name" value="SLR1444 PROTEIN"/>
    <property type="match status" value="1"/>
</dbReference>
<proteinExistence type="predicted"/>
<sequence length="275" mass="30818">MRKDDGNDRASEASAESSFSSYADPLVHEALQQAAALEGSAEAEQLHKLRVALRQLRTLLWAYGPTLDKDFASQQRALLKFCANAAGSTRDWDIVIDLVGESGGSALVDAFRRNRTEASETSRETLSNANLKKVLREAIAEVNRELNTQASRTPLTQFARHRVTAAEKQLKKRIRVAMKSGTSDYACFHEVRKAGKKVRYLIEFFDPLLAKKQRKGHKHLKRLQKRLGSLNDVVASRNLLKTHRATLPDSDAIDQALRSLKKEQKRRMKAASALL</sequence>
<gene>
    <name evidence="2" type="ORF">AWB72_01573</name>
</gene>
<dbReference type="InterPro" id="IPR007899">
    <property type="entry name" value="CHAD_dom"/>
</dbReference>
<dbReference type="Gene3D" id="1.40.20.10">
    <property type="entry name" value="CHAD domain"/>
    <property type="match status" value="1"/>
</dbReference>
<dbReference type="PANTHER" id="PTHR39339:SF1">
    <property type="entry name" value="CHAD DOMAIN-CONTAINING PROTEIN"/>
    <property type="match status" value="1"/>
</dbReference>
<evidence type="ECO:0000259" key="1">
    <source>
        <dbReference type="PROSITE" id="PS51708"/>
    </source>
</evidence>
<feature type="domain" description="CHAD" evidence="1">
    <location>
        <begin position="12"/>
        <end position="275"/>
    </location>
</feature>
<evidence type="ECO:0000313" key="2">
    <source>
        <dbReference type="EMBL" id="SAL22324.1"/>
    </source>
</evidence>
<dbReference type="PROSITE" id="PS51708">
    <property type="entry name" value="CHAD"/>
    <property type="match status" value="1"/>
</dbReference>
<dbReference type="Pfam" id="PF05235">
    <property type="entry name" value="CHAD"/>
    <property type="match status" value="1"/>
</dbReference>
<protein>
    <submittedName>
        <fullName evidence="2">CHAD domain-containing protein</fullName>
    </submittedName>
</protein>
<name>A0A658QUH2_9BURK</name>
<dbReference type="AlphaFoldDB" id="A0A658QUH2"/>
<dbReference type="EMBL" id="FCNV02000002">
    <property type="protein sequence ID" value="SAL22324.1"/>
    <property type="molecule type" value="Genomic_DNA"/>
</dbReference>
<organism evidence="2 3">
    <name type="scientific">Caballeronia concitans</name>
    <dbReference type="NCBI Taxonomy" id="1777133"/>
    <lineage>
        <taxon>Bacteria</taxon>
        <taxon>Pseudomonadati</taxon>
        <taxon>Pseudomonadota</taxon>
        <taxon>Betaproteobacteria</taxon>
        <taxon>Burkholderiales</taxon>
        <taxon>Burkholderiaceae</taxon>
        <taxon>Caballeronia</taxon>
    </lineage>
</organism>
<dbReference type="InterPro" id="IPR038186">
    <property type="entry name" value="CHAD_dom_sf"/>
</dbReference>
<dbReference type="Proteomes" id="UP000198263">
    <property type="component" value="Unassembled WGS sequence"/>
</dbReference>
<reference evidence="2 3" key="1">
    <citation type="submission" date="2016-01" db="EMBL/GenBank/DDBJ databases">
        <authorList>
            <person name="Peeters C."/>
        </authorList>
    </citation>
    <scope>NUCLEOTIDE SEQUENCE [LARGE SCALE GENOMIC DNA]</scope>
    <source>
        <strain evidence="2">LMG 29315</strain>
    </source>
</reference>
<dbReference type="OrthoDB" id="8925343at2"/>